<proteinExistence type="predicted"/>
<accession>A0A0B2R297</accession>
<dbReference type="SUPFAM" id="SSF51430">
    <property type="entry name" value="NAD(P)-linked oxidoreductase"/>
    <property type="match status" value="1"/>
</dbReference>
<dbReference type="AlphaFoldDB" id="A0A0B2R297"/>
<feature type="domain" description="NADP-dependent oxidoreductase" evidence="1">
    <location>
        <begin position="8"/>
        <end position="68"/>
    </location>
</feature>
<dbReference type="PANTHER" id="PTHR11732">
    <property type="entry name" value="ALDO/KETO REDUCTASE"/>
    <property type="match status" value="1"/>
</dbReference>
<dbReference type="EC" id="1.1.1.2" evidence="2"/>
<protein>
    <submittedName>
        <fullName evidence="2">Aldo-keto reductase family 4 member C8</fullName>
        <ecNumber evidence="2">1.1.1.2</ecNumber>
    </submittedName>
</protein>
<evidence type="ECO:0000259" key="1">
    <source>
        <dbReference type="Pfam" id="PF00248"/>
    </source>
</evidence>
<dbReference type="EMBL" id="KN652937">
    <property type="protein sequence ID" value="KHN28176.1"/>
    <property type="molecule type" value="Genomic_DNA"/>
</dbReference>
<name>A0A0B2R297_GLYSO</name>
<dbReference type="InterPro" id="IPR036812">
    <property type="entry name" value="NAD(P)_OxRdtase_dom_sf"/>
</dbReference>
<organism evidence="2">
    <name type="scientific">Glycine soja</name>
    <name type="common">Wild soybean</name>
    <dbReference type="NCBI Taxonomy" id="3848"/>
    <lineage>
        <taxon>Eukaryota</taxon>
        <taxon>Viridiplantae</taxon>
        <taxon>Streptophyta</taxon>
        <taxon>Embryophyta</taxon>
        <taxon>Tracheophyta</taxon>
        <taxon>Spermatophyta</taxon>
        <taxon>Magnoliopsida</taxon>
        <taxon>eudicotyledons</taxon>
        <taxon>Gunneridae</taxon>
        <taxon>Pentapetalae</taxon>
        <taxon>rosids</taxon>
        <taxon>fabids</taxon>
        <taxon>Fabales</taxon>
        <taxon>Fabaceae</taxon>
        <taxon>Papilionoideae</taxon>
        <taxon>50 kb inversion clade</taxon>
        <taxon>NPAAA clade</taxon>
        <taxon>indigoferoid/millettioid clade</taxon>
        <taxon>Phaseoleae</taxon>
        <taxon>Glycine</taxon>
        <taxon>Glycine subgen. Soja</taxon>
    </lineage>
</organism>
<gene>
    <name evidence="2" type="ORF">glysoja_023994</name>
</gene>
<dbReference type="PRINTS" id="PR00069">
    <property type="entry name" value="ALDKETRDTASE"/>
</dbReference>
<dbReference type="InterPro" id="IPR020471">
    <property type="entry name" value="AKR"/>
</dbReference>
<dbReference type="GO" id="GO:0008106">
    <property type="term" value="F:alcohol dehydrogenase (NADP+) activity"/>
    <property type="evidence" value="ECO:0007669"/>
    <property type="project" value="UniProtKB-EC"/>
</dbReference>
<reference evidence="2" key="1">
    <citation type="submission" date="2014-07" db="EMBL/GenBank/DDBJ databases">
        <title>Identification of a novel salt tolerance gene in wild soybean by whole-genome sequencing.</title>
        <authorList>
            <person name="Lam H.-M."/>
            <person name="Qi X."/>
            <person name="Li M.-W."/>
            <person name="Liu X."/>
            <person name="Xie M."/>
            <person name="Ni M."/>
            <person name="Xu X."/>
        </authorList>
    </citation>
    <scope>NUCLEOTIDE SEQUENCE [LARGE SCALE GENOMIC DNA]</scope>
    <source>
        <tissue evidence="2">Root</tissue>
    </source>
</reference>
<sequence>MLCTDDLPQDVPKASDKTLRDLQLDYLDLYLIHWPVSANNWQLTKPDIASTWRAMEALYNSGKARDIGGYSPLGKGYSESNILKNPVLHTTAGKLGKTPAQIALRWEL</sequence>
<dbReference type="InterPro" id="IPR023210">
    <property type="entry name" value="NADP_OxRdtase_dom"/>
</dbReference>
<dbReference type="Proteomes" id="UP000053555">
    <property type="component" value="Unassembled WGS sequence"/>
</dbReference>
<dbReference type="Gene3D" id="3.20.20.100">
    <property type="entry name" value="NADP-dependent oxidoreductase domain"/>
    <property type="match status" value="2"/>
</dbReference>
<keyword evidence="2" id="KW-0560">Oxidoreductase</keyword>
<evidence type="ECO:0000313" key="2">
    <source>
        <dbReference type="EMBL" id="KHN28176.1"/>
    </source>
</evidence>
<dbReference type="Pfam" id="PF00248">
    <property type="entry name" value="Aldo_ket_red"/>
    <property type="match status" value="1"/>
</dbReference>